<dbReference type="Proteomes" id="UP000586454">
    <property type="component" value="Unassembled WGS sequence"/>
</dbReference>
<dbReference type="InterPro" id="IPR048020">
    <property type="entry name" value="Transpos_IS3"/>
</dbReference>
<dbReference type="InterPro" id="IPR046929">
    <property type="entry name" value="HTH_Tnp"/>
</dbReference>
<dbReference type="InterPro" id="IPR001584">
    <property type="entry name" value="Integrase_cat-core"/>
</dbReference>
<evidence type="ECO:0000259" key="3">
    <source>
        <dbReference type="PROSITE" id="PS50994"/>
    </source>
</evidence>
<dbReference type="InterPro" id="IPR050900">
    <property type="entry name" value="Transposase_IS3/IS150/IS904"/>
</dbReference>
<dbReference type="EMBL" id="CAIJCS010000012">
    <property type="protein sequence ID" value="CAC9924077.1"/>
    <property type="molecule type" value="Genomic_DNA"/>
</dbReference>
<keyword evidence="5" id="KW-1185">Reference proteome</keyword>
<dbReference type="InterPro" id="IPR012337">
    <property type="entry name" value="RNaseH-like_sf"/>
</dbReference>
<dbReference type="PANTHER" id="PTHR46889">
    <property type="entry name" value="TRANSPOSASE INSF FOR INSERTION SEQUENCE IS3B-RELATED"/>
    <property type="match status" value="1"/>
</dbReference>
<feature type="coiled-coil region" evidence="2">
    <location>
        <begin position="105"/>
        <end position="132"/>
    </location>
</feature>
<keyword evidence="2" id="KW-0175">Coiled coil</keyword>
<dbReference type="Pfam" id="PF13276">
    <property type="entry name" value="HTH_21"/>
    <property type="match status" value="1"/>
</dbReference>
<dbReference type="GO" id="GO:0015074">
    <property type="term" value="P:DNA integration"/>
    <property type="evidence" value="ECO:0007669"/>
    <property type="project" value="InterPro"/>
</dbReference>
<organism evidence="4 5">
    <name type="scientific">Aedoeadaptatus nemausensis</name>
    <dbReference type="NCBI Taxonomy" id="2582829"/>
    <lineage>
        <taxon>Bacteria</taxon>
        <taxon>Bacillati</taxon>
        <taxon>Bacillota</taxon>
        <taxon>Tissierellia</taxon>
        <taxon>Tissierellales</taxon>
        <taxon>Peptoniphilaceae</taxon>
        <taxon>Aedoeadaptatus</taxon>
    </lineage>
</organism>
<evidence type="ECO:0000256" key="1">
    <source>
        <dbReference type="ARBA" id="ARBA00002286"/>
    </source>
</evidence>
<evidence type="ECO:0000256" key="2">
    <source>
        <dbReference type="SAM" id="Coils"/>
    </source>
</evidence>
<dbReference type="Pfam" id="PF13333">
    <property type="entry name" value="rve_2"/>
    <property type="match status" value="1"/>
</dbReference>
<dbReference type="PANTHER" id="PTHR46889:SF5">
    <property type="entry name" value="INTEGRASE PROTEIN"/>
    <property type="match status" value="1"/>
</dbReference>
<dbReference type="Pfam" id="PF00665">
    <property type="entry name" value="rve"/>
    <property type="match status" value="1"/>
</dbReference>
<dbReference type="Pfam" id="PF20310">
    <property type="entry name" value="HTH_Tnp_2"/>
    <property type="match status" value="1"/>
</dbReference>
<dbReference type="AlphaFoldDB" id="A0A6V6XYZ4"/>
<name>A0A6V6XYZ4_9FIRM</name>
<dbReference type="GO" id="GO:0003676">
    <property type="term" value="F:nucleic acid binding"/>
    <property type="evidence" value="ECO:0007669"/>
    <property type="project" value="InterPro"/>
</dbReference>
<comment type="function">
    <text evidence="1">Involved in the transposition of the insertion sequence.</text>
</comment>
<comment type="caution">
    <text evidence="4">The sequence shown here is derived from an EMBL/GenBank/DDBJ whole genome shotgun (WGS) entry which is preliminary data.</text>
</comment>
<dbReference type="NCBIfam" id="NF033516">
    <property type="entry name" value="transpos_IS3"/>
    <property type="match status" value="1"/>
</dbReference>
<dbReference type="InterPro" id="IPR025948">
    <property type="entry name" value="HTH-like_dom"/>
</dbReference>
<feature type="domain" description="Integrase catalytic" evidence="3">
    <location>
        <begin position="278"/>
        <end position="441"/>
    </location>
</feature>
<evidence type="ECO:0000313" key="4">
    <source>
        <dbReference type="EMBL" id="CAC9924077.1"/>
    </source>
</evidence>
<dbReference type="SUPFAM" id="SSF53098">
    <property type="entry name" value="Ribonuclease H-like"/>
    <property type="match status" value="1"/>
</dbReference>
<dbReference type="InterPro" id="IPR036397">
    <property type="entry name" value="RNaseH_sf"/>
</dbReference>
<gene>
    <name evidence="4" type="ORF">PEPNEM18_00210</name>
</gene>
<sequence>MGRGKLTAEEQAILRANPNVKSVDDYHVFYTAAFKKHFVDAYTTGKRPKQIFIDAGFDPEILGDKRIERSADRWKQGHIRETVRASVDEDAVNKALKSIDEIKDIRKAKDKIAKQEKIIQQQAAEIEALKKAGRLGGRRCDKKTYGTTDLCKIVEETVQTYGTTINIKALCKNLQLPRSTYYYYKASKENRQRREEADQEALYFIKKAYDHSGKYYHKGSRTLRMVLKNNYDIIYNRKKIQRIMRKYQLICPMRRARPYDKRKNGGQENKIAPNRVKRVFKPGTARKLFLTDITFIKHQGHFSYVSVILDAQTNEPVAHKTSTSCKLDFVLDTLEQLKSCGYEQNAIIHSDQGVHYTAEKFRETVESMGLTQSMSRKGNCWDNAPCESFFGKMKQEVLFDENASDQEIETAVNDYINYYRYRRYQEGLGDMTPYEYGATLLSV</sequence>
<dbReference type="PROSITE" id="PS50994">
    <property type="entry name" value="INTEGRASE"/>
    <property type="match status" value="1"/>
</dbReference>
<reference evidence="4 5" key="1">
    <citation type="submission" date="2020-06" db="EMBL/GenBank/DDBJ databases">
        <authorList>
            <person name="Criscuolo A."/>
        </authorList>
    </citation>
    <scope>NUCLEOTIDE SEQUENCE [LARGE SCALE GENOMIC DNA]</scope>
    <source>
        <strain evidence="4">1804121828</strain>
    </source>
</reference>
<dbReference type="Gene3D" id="3.30.420.10">
    <property type="entry name" value="Ribonuclease H-like superfamily/Ribonuclease H"/>
    <property type="match status" value="1"/>
</dbReference>
<evidence type="ECO:0000313" key="5">
    <source>
        <dbReference type="Proteomes" id="UP000586454"/>
    </source>
</evidence>
<dbReference type="RefSeq" id="WP_180498385.1">
    <property type="nucleotide sequence ID" value="NZ_CAIJCS010000012.1"/>
</dbReference>
<proteinExistence type="predicted"/>
<protein>
    <submittedName>
        <fullName evidence="4">IS3 family transposase ISBsp2</fullName>
    </submittedName>
</protein>
<accession>A0A6V6XYZ4</accession>